<dbReference type="HOGENOM" id="CLU_077723_0_0_1"/>
<dbReference type="RefSeq" id="XP_007417078.1">
    <property type="nucleotide sequence ID" value="XM_007417016.1"/>
</dbReference>
<sequence length="311" mass="33615">MSRNSSPSHSRRESTNSFTNSNSNSNSFRPRPTGVPSSSGPGNNLTGNGGGGGSRLNPSRGPSPGFQTPPNSAPNNLTIGPPRNIGLLLGCPIKLKLVGPAGTGASGGTNSNDRWVEGKVWCYDPLPGVIVLECPGSSPTSTTDLQSGKGKQTYRMIKMNQIKEVQIGDKNNMDKIESSTTTSSIVDKILEPLKPININAVELREATAIKNDDARRARIGHGVSRWGQEIFDALGKTLPVRWHQTSIVILDDVLLPGPLYRPEDAKSNKEARLQRVRTVLEGERIRLRATEEGKSMEKEAERLSKTNQQTT</sequence>
<name>F4S6Q8_MELLP</name>
<protein>
    <recommendedName>
        <fullName evidence="2">AD domain-containing protein</fullName>
    </recommendedName>
</protein>
<reference evidence="4" key="1">
    <citation type="journal article" date="2011" name="Proc. Natl. Acad. Sci. U.S.A.">
        <title>Obligate biotrophy features unraveled by the genomic analysis of rust fungi.</title>
        <authorList>
            <person name="Duplessis S."/>
            <person name="Cuomo C.A."/>
            <person name="Lin Y.-C."/>
            <person name="Aerts A."/>
            <person name="Tisserant E."/>
            <person name="Veneault-Fourrey C."/>
            <person name="Joly D.L."/>
            <person name="Hacquard S."/>
            <person name="Amselem J."/>
            <person name="Cantarel B.L."/>
            <person name="Chiu R."/>
            <person name="Coutinho P.M."/>
            <person name="Feau N."/>
            <person name="Field M."/>
            <person name="Frey P."/>
            <person name="Gelhaye E."/>
            <person name="Goldberg J."/>
            <person name="Grabherr M.G."/>
            <person name="Kodira C.D."/>
            <person name="Kohler A."/>
            <person name="Kuees U."/>
            <person name="Lindquist E.A."/>
            <person name="Lucas S.M."/>
            <person name="Mago R."/>
            <person name="Mauceli E."/>
            <person name="Morin E."/>
            <person name="Murat C."/>
            <person name="Pangilinan J.L."/>
            <person name="Park R."/>
            <person name="Pearson M."/>
            <person name="Quesneville H."/>
            <person name="Rouhier N."/>
            <person name="Sakthikumar S."/>
            <person name="Salamov A.A."/>
            <person name="Schmutz J."/>
            <person name="Selles B."/>
            <person name="Shapiro H."/>
            <person name="Tanguay P."/>
            <person name="Tuskan G.A."/>
            <person name="Henrissat B."/>
            <person name="Van de Peer Y."/>
            <person name="Rouze P."/>
            <person name="Ellis J.G."/>
            <person name="Dodds P.N."/>
            <person name="Schein J.E."/>
            <person name="Zhong S."/>
            <person name="Hamelin R.C."/>
            <person name="Grigoriev I.V."/>
            <person name="Szabo L.J."/>
            <person name="Martin F."/>
        </authorList>
    </citation>
    <scope>NUCLEOTIDE SEQUENCE [LARGE SCALE GENOMIC DNA]</scope>
    <source>
        <strain evidence="4">98AG31 / pathotype 3-4-7</strain>
    </source>
</reference>
<gene>
    <name evidence="3" type="ORF">MELLADRAFT_75894</name>
</gene>
<feature type="region of interest" description="Disordered" evidence="1">
    <location>
        <begin position="1"/>
        <end position="79"/>
    </location>
</feature>
<dbReference type="STRING" id="747676.F4S6Q8"/>
<evidence type="ECO:0000313" key="4">
    <source>
        <dbReference type="Proteomes" id="UP000001072"/>
    </source>
</evidence>
<dbReference type="PROSITE" id="PS52001">
    <property type="entry name" value="AD"/>
    <property type="match status" value="1"/>
</dbReference>
<evidence type="ECO:0000256" key="1">
    <source>
        <dbReference type="SAM" id="MobiDB-lite"/>
    </source>
</evidence>
<organism evidence="4">
    <name type="scientific">Melampsora larici-populina (strain 98AG31 / pathotype 3-4-7)</name>
    <name type="common">Poplar leaf rust fungus</name>
    <dbReference type="NCBI Taxonomy" id="747676"/>
    <lineage>
        <taxon>Eukaryota</taxon>
        <taxon>Fungi</taxon>
        <taxon>Dikarya</taxon>
        <taxon>Basidiomycota</taxon>
        <taxon>Pucciniomycotina</taxon>
        <taxon>Pucciniomycetes</taxon>
        <taxon>Pucciniales</taxon>
        <taxon>Melampsoraceae</taxon>
        <taxon>Melampsora</taxon>
    </lineage>
</organism>
<feature type="compositionally biased region" description="Low complexity" evidence="1">
    <location>
        <begin position="36"/>
        <end position="46"/>
    </location>
</feature>
<dbReference type="KEGG" id="mlr:MELLADRAFT_75894"/>
<dbReference type="VEuPathDB" id="FungiDB:MELLADRAFT_75894"/>
<dbReference type="eggNOG" id="KOG4401">
    <property type="taxonomic scope" value="Eukaryota"/>
</dbReference>
<feature type="compositionally biased region" description="Low complexity" evidence="1">
    <location>
        <begin position="55"/>
        <end position="65"/>
    </location>
</feature>
<evidence type="ECO:0000313" key="3">
    <source>
        <dbReference type="EMBL" id="EGF99613.1"/>
    </source>
</evidence>
<dbReference type="InterPro" id="IPR047574">
    <property type="entry name" value="AD"/>
</dbReference>
<dbReference type="OrthoDB" id="1057137at2759"/>
<dbReference type="EMBL" id="GL883156">
    <property type="protein sequence ID" value="EGF99613.1"/>
    <property type="molecule type" value="Genomic_DNA"/>
</dbReference>
<feature type="domain" description="AD" evidence="2">
    <location>
        <begin position="194"/>
        <end position="288"/>
    </location>
</feature>
<dbReference type="InterPro" id="IPR019181">
    <property type="entry name" value="LSM12_ABD"/>
</dbReference>
<feature type="compositionally biased region" description="Basic and acidic residues" evidence="1">
    <location>
        <begin position="287"/>
        <end position="304"/>
    </location>
</feature>
<keyword evidence="4" id="KW-1185">Reference proteome</keyword>
<feature type="compositionally biased region" description="Polar residues" evidence="1">
    <location>
        <begin position="66"/>
        <end position="78"/>
    </location>
</feature>
<accession>F4S6Q8</accession>
<dbReference type="Pfam" id="PF09793">
    <property type="entry name" value="AD"/>
    <property type="match status" value="1"/>
</dbReference>
<dbReference type="InParanoid" id="F4S6Q8"/>
<evidence type="ECO:0000259" key="2">
    <source>
        <dbReference type="PROSITE" id="PS52001"/>
    </source>
</evidence>
<dbReference type="InterPro" id="IPR039683">
    <property type="entry name" value="Lsm12-like"/>
</dbReference>
<dbReference type="PANTHER" id="PTHR13542">
    <property type="entry name" value="LSM12 HOMOLOG"/>
    <property type="match status" value="1"/>
</dbReference>
<dbReference type="Proteomes" id="UP000001072">
    <property type="component" value="Unassembled WGS sequence"/>
</dbReference>
<dbReference type="GeneID" id="18932701"/>
<feature type="compositionally biased region" description="Low complexity" evidence="1">
    <location>
        <begin position="15"/>
        <end position="28"/>
    </location>
</feature>
<proteinExistence type="predicted"/>
<feature type="region of interest" description="Disordered" evidence="1">
    <location>
        <begin position="287"/>
        <end position="311"/>
    </location>
</feature>
<dbReference type="AlphaFoldDB" id="F4S6Q8"/>
<dbReference type="SMART" id="SM00995">
    <property type="entry name" value="AD"/>
    <property type="match status" value="1"/>
</dbReference>